<name>A0A2R5HDF8_9LACT</name>
<dbReference type="RefSeq" id="WP_109245084.1">
    <property type="nucleotide sequence ID" value="NZ_BFFO01000001.1"/>
</dbReference>
<dbReference type="PROSITE" id="PS50968">
    <property type="entry name" value="BIOTINYL_LIPOYL"/>
    <property type="match status" value="1"/>
</dbReference>
<dbReference type="Pfam" id="PF00364">
    <property type="entry name" value="Biotin_lipoyl"/>
    <property type="match status" value="1"/>
</dbReference>
<keyword evidence="3" id="KW-0670">Pyruvate</keyword>
<evidence type="ECO:0000259" key="2">
    <source>
        <dbReference type="PROSITE" id="PS50968"/>
    </source>
</evidence>
<dbReference type="OrthoDB" id="9805770at2"/>
<accession>A0A2R5HDF8</accession>
<dbReference type="EMBL" id="BFFO01000001">
    <property type="protein sequence ID" value="GBG96103.1"/>
    <property type="molecule type" value="Genomic_DNA"/>
</dbReference>
<dbReference type="AlphaFoldDB" id="A0A2R5HDF8"/>
<evidence type="ECO:0000313" key="3">
    <source>
        <dbReference type="EMBL" id="GBG96103.1"/>
    </source>
</evidence>
<dbReference type="Proteomes" id="UP000245021">
    <property type="component" value="Unassembled WGS sequence"/>
</dbReference>
<gene>
    <name evidence="3" type="primary">pdhC_1</name>
    <name evidence="3" type="ORF">NtB2_00207</name>
</gene>
<dbReference type="SUPFAM" id="SSF51230">
    <property type="entry name" value="Single hybrid motif"/>
    <property type="match status" value="1"/>
</dbReference>
<evidence type="ECO:0000256" key="1">
    <source>
        <dbReference type="ARBA" id="ARBA00022823"/>
    </source>
</evidence>
<dbReference type="GO" id="GO:0016740">
    <property type="term" value="F:transferase activity"/>
    <property type="evidence" value="ECO:0007669"/>
    <property type="project" value="UniProtKB-KW"/>
</dbReference>
<organism evidence="3 4">
    <name type="scientific">Lactococcus termiticola</name>
    <dbReference type="NCBI Taxonomy" id="2169526"/>
    <lineage>
        <taxon>Bacteria</taxon>
        <taxon>Bacillati</taxon>
        <taxon>Bacillota</taxon>
        <taxon>Bacilli</taxon>
        <taxon>Lactobacillales</taxon>
        <taxon>Streptococcaceae</taxon>
        <taxon>Lactococcus</taxon>
    </lineage>
</organism>
<proteinExistence type="predicted"/>
<keyword evidence="1" id="KW-0450">Lipoyl</keyword>
<sequence length="78" mass="8665">MKREIFFPQLTAKAEAGTIVEWHKKLGDSFEIGEVLYDVETSKTISEVEVDFSGRLLEIKAEAGDEVHQGDVLALAEV</sequence>
<dbReference type="CDD" id="cd06849">
    <property type="entry name" value="lipoyl_domain"/>
    <property type="match status" value="1"/>
</dbReference>
<dbReference type="PROSITE" id="PS00189">
    <property type="entry name" value="LIPOYL"/>
    <property type="match status" value="1"/>
</dbReference>
<keyword evidence="4" id="KW-1185">Reference proteome</keyword>
<comment type="caution">
    <text evidence="3">The sequence shown here is derived from an EMBL/GenBank/DDBJ whole genome shotgun (WGS) entry which is preliminary data.</text>
</comment>
<dbReference type="InterPro" id="IPR011053">
    <property type="entry name" value="Single_hybrid_motif"/>
</dbReference>
<dbReference type="InterPro" id="IPR000089">
    <property type="entry name" value="Biotin_lipoyl"/>
</dbReference>
<protein>
    <submittedName>
        <fullName evidence="3">Pyruvate dehydrogenase complex E2 component dihydrolipoamide acetyltransferase</fullName>
    </submittedName>
</protein>
<keyword evidence="3" id="KW-0808">Transferase</keyword>
<dbReference type="Gene3D" id="2.40.50.100">
    <property type="match status" value="1"/>
</dbReference>
<feature type="domain" description="Lipoyl-binding" evidence="2">
    <location>
        <begin position="2"/>
        <end position="77"/>
    </location>
</feature>
<dbReference type="InterPro" id="IPR003016">
    <property type="entry name" value="2-oxoA_DH_lipoyl-BS"/>
</dbReference>
<evidence type="ECO:0000313" key="4">
    <source>
        <dbReference type="Proteomes" id="UP000245021"/>
    </source>
</evidence>
<reference evidence="3 4" key="1">
    <citation type="journal article" date="2018" name="Genome Announc.">
        <title>Draft Genome Sequence of Lactococcus sp. Strain NtB2 (JCM 32569), Isolated from the Gut of the Higher Termite Nasutitermes takasagoensis.</title>
        <authorList>
            <person name="Noda S."/>
            <person name="Aihara C."/>
            <person name="Yuki M."/>
            <person name="Ohkuma M."/>
        </authorList>
    </citation>
    <scope>NUCLEOTIDE SEQUENCE [LARGE SCALE GENOMIC DNA]</scope>
    <source>
        <strain evidence="3 4">NtB2</strain>
    </source>
</reference>